<evidence type="ECO:0000256" key="3">
    <source>
        <dbReference type="ARBA" id="ARBA00023163"/>
    </source>
</evidence>
<dbReference type="InterPro" id="IPR036388">
    <property type="entry name" value="WH-like_DNA-bd_sf"/>
</dbReference>
<dbReference type="CDD" id="cd00090">
    <property type="entry name" value="HTH_ARSR"/>
    <property type="match status" value="1"/>
</dbReference>
<keyword evidence="3" id="KW-0804">Transcription</keyword>
<dbReference type="OrthoDB" id="9800350at2"/>
<gene>
    <name evidence="6" type="ORF">SAMN05444354_10847</name>
</gene>
<sequence>MQDPAHALCPSIQAALDILGRPWTGLVLVSLQNGPLRYSELAARLPGLGDKTLSARLKELEAKGFISRRVLPEPPIRVEYALTPKGTAFRAVMEAIHDWGQQFGGESGRAAPAEPKAAPASLPKRARSQRKAG</sequence>
<proteinExistence type="predicted"/>
<accession>A0A1H7SM33</accession>
<evidence type="ECO:0000313" key="7">
    <source>
        <dbReference type="Proteomes" id="UP000182719"/>
    </source>
</evidence>
<keyword evidence="7" id="KW-1185">Reference proteome</keyword>
<dbReference type="RefSeq" id="WP_075007443.1">
    <property type="nucleotide sequence ID" value="NZ_FOAP01000008.1"/>
</dbReference>
<dbReference type="PANTHER" id="PTHR33204:SF37">
    <property type="entry name" value="HTH-TYPE TRANSCRIPTIONAL REGULATOR YODB"/>
    <property type="match status" value="1"/>
</dbReference>
<dbReference type="InterPro" id="IPR002577">
    <property type="entry name" value="HTH_HxlR"/>
</dbReference>
<dbReference type="GO" id="GO:0006355">
    <property type="term" value="P:regulation of DNA-templated transcription"/>
    <property type="evidence" value="ECO:0007669"/>
    <property type="project" value="UniProtKB-ARBA"/>
</dbReference>
<dbReference type="Gene3D" id="1.10.10.10">
    <property type="entry name" value="Winged helix-like DNA-binding domain superfamily/Winged helix DNA-binding domain"/>
    <property type="match status" value="1"/>
</dbReference>
<dbReference type="SUPFAM" id="SSF46785">
    <property type="entry name" value="Winged helix' DNA-binding domain"/>
    <property type="match status" value="1"/>
</dbReference>
<reference evidence="7" key="1">
    <citation type="submission" date="2016-10" db="EMBL/GenBank/DDBJ databases">
        <authorList>
            <person name="Varghese N."/>
            <person name="Submissions S."/>
        </authorList>
    </citation>
    <scope>NUCLEOTIDE SEQUENCE [LARGE SCALE GENOMIC DNA]</scope>
    <source>
        <strain evidence="7">DSM 17044</strain>
    </source>
</reference>
<keyword evidence="1" id="KW-0805">Transcription regulation</keyword>
<feature type="compositionally biased region" description="Low complexity" evidence="4">
    <location>
        <begin position="110"/>
        <end position="120"/>
    </location>
</feature>
<feature type="domain" description="HTH hxlR-type" evidence="5">
    <location>
        <begin position="9"/>
        <end position="108"/>
    </location>
</feature>
<dbReference type="PANTHER" id="PTHR33204">
    <property type="entry name" value="TRANSCRIPTIONAL REGULATOR, MARR FAMILY"/>
    <property type="match status" value="1"/>
</dbReference>
<protein>
    <submittedName>
        <fullName evidence="6">Transcriptional regulator, HxlR family</fullName>
    </submittedName>
</protein>
<dbReference type="Pfam" id="PF01638">
    <property type="entry name" value="HxlR"/>
    <property type="match status" value="1"/>
</dbReference>
<evidence type="ECO:0000256" key="4">
    <source>
        <dbReference type="SAM" id="MobiDB-lite"/>
    </source>
</evidence>
<dbReference type="Proteomes" id="UP000182719">
    <property type="component" value="Unassembled WGS sequence"/>
</dbReference>
<evidence type="ECO:0000256" key="2">
    <source>
        <dbReference type="ARBA" id="ARBA00023125"/>
    </source>
</evidence>
<dbReference type="PROSITE" id="PS51118">
    <property type="entry name" value="HTH_HXLR"/>
    <property type="match status" value="1"/>
</dbReference>
<evidence type="ECO:0000313" key="6">
    <source>
        <dbReference type="EMBL" id="SEL73682.1"/>
    </source>
</evidence>
<organism evidence="6 7">
    <name type="scientific">Stigmatella aurantiaca</name>
    <dbReference type="NCBI Taxonomy" id="41"/>
    <lineage>
        <taxon>Bacteria</taxon>
        <taxon>Pseudomonadati</taxon>
        <taxon>Myxococcota</taxon>
        <taxon>Myxococcia</taxon>
        <taxon>Myxococcales</taxon>
        <taxon>Cystobacterineae</taxon>
        <taxon>Archangiaceae</taxon>
        <taxon>Stigmatella</taxon>
    </lineage>
</organism>
<feature type="region of interest" description="Disordered" evidence="4">
    <location>
        <begin position="103"/>
        <end position="133"/>
    </location>
</feature>
<dbReference type="AlphaFoldDB" id="A0A1H7SM33"/>
<dbReference type="InterPro" id="IPR036390">
    <property type="entry name" value="WH_DNA-bd_sf"/>
</dbReference>
<dbReference type="EMBL" id="FOAP01000008">
    <property type="protein sequence ID" value="SEL73682.1"/>
    <property type="molecule type" value="Genomic_DNA"/>
</dbReference>
<evidence type="ECO:0000256" key="1">
    <source>
        <dbReference type="ARBA" id="ARBA00023015"/>
    </source>
</evidence>
<dbReference type="GO" id="GO:0003677">
    <property type="term" value="F:DNA binding"/>
    <property type="evidence" value="ECO:0007669"/>
    <property type="project" value="UniProtKB-KW"/>
</dbReference>
<evidence type="ECO:0000259" key="5">
    <source>
        <dbReference type="PROSITE" id="PS51118"/>
    </source>
</evidence>
<feature type="compositionally biased region" description="Basic residues" evidence="4">
    <location>
        <begin position="124"/>
        <end position="133"/>
    </location>
</feature>
<dbReference type="InterPro" id="IPR011991">
    <property type="entry name" value="ArsR-like_HTH"/>
</dbReference>
<name>A0A1H7SM33_STIAU</name>
<keyword evidence="2" id="KW-0238">DNA-binding</keyword>